<dbReference type="Gene3D" id="1.10.287.130">
    <property type="match status" value="1"/>
</dbReference>
<evidence type="ECO:0000313" key="14">
    <source>
        <dbReference type="Proteomes" id="UP000318288"/>
    </source>
</evidence>
<dbReference type="Gene3D" id="3.40.50.2300">
    <property type="match status" value="1"/>
</dbReference>
<keyword evidence="14" id="KW-1185">Reference proteome</keyword>
<keyword evidence="4 13" id="KW-0808">Transferase</keyword>
<dbReference type="SMART" id="SM00388">
    <property type="entry name" value="HisKA"/>
    <property type="match status" value="1"/>
</dbReference>
<feature type="domain" description="Histidine kinase" evidence="10">
    <location>
        <begin position="271"/>
        <end position="477"/>
    </location>
</feature>
<keyword evidence="5" id="KW-0547">Nucleotide-binding</keyword>
<dbReference type="SMART" id="SM00091">
    <property type="entry name" value="PAS"/>
    <property type="match status" value="1"/>
</dbReference>
<dbReference type="Gene3D" id="3.30.565.10">
    <property type="entry name" value="Histidine kinase-like ATPase, C-terminal domain"/>
    <property type="match status" value="1"/>
</dbReference>
<keyword evidence="7" id="KW-0067">ATP-binding</keyword>
<dbReference type="GO" id="GO:0005524">
    <property type="term" value="F:ATP binding"/>
    <property type="evidence" value="ECO:0007669"/>
    <property type="project" value="UniProtKB-KW"/>
</dbReference>
<dbReference type="SUPFAM" id="SSF55874">
    <property type="entry name" value="ATPase domain of HSP90 chaperone/DNA topoisomerase II/histidine kinase"/>
    <property type="match status" value="1"/>
</dbReference>
<evidence type="ECO:0000259" key="10">
    <source>
        <dbReference type="PROSITE" id="PS50109"/>
    </source>
</evidence>
<evidence type="ECO:0000313" key="13">
    <source>
        <dbReference type="EMBL" id="TWU50582.1"/>
    </source>
</evidence>
<dbReference type="InterPro" id="IPR004358">
    <property type="entry name" value="Sig_transdc_His_kin-like_C"/>
</dbReference>
<sequence>MRDELNILLVEDDPDGQANLVDVLELDGHQVRVVSSLGEIRDAGVRDDVELVILDRLLPDGNVEDALPELTEWLPQAEFIVVTGFADVESTIKAFRLGVTDYMLKPVHPDVIRQSVARIARQKRIEMELHQQQQFANQILDTAEGFIVVLDLQGRVVRVNQHFTKVTGWQQEQLVGKEYIEHCIPEVERVRLREVFHTAVDGNQCSGVCNGVLTTTGRVRQIRWSNSTLKNRDGTITAVLGIGVDVTDVIEAQEAAARDHRLAAIGQTVAGLAHESRNALHRIQTAVEILRLDIPIESECREEVDSVARAATELNNTLEEVRQFAAPIHLHRESVLLHEVWQRVWGYLSKVRGNRDAQLVDADCGCPVKVDVLRMEQVFRNLFENSLAACEDPVCIHVRCKCDGPEMILVEMEDNGPGLDAEQREKLFEPFYTTKARGTGLGMSIAQRVVEAHGGDIQVGDAPEQGAKFLIRLRKEFSR</sequence>
<evidence type="ECO:0000256" key="4">
    <source>
        <dbReference type="ARBA" id="ARBA00022679"/>
    </source>
</evidence>
<dbReference type="SUPFAM" id="SSF55785">
    <property type="entry name" value="PYP-like sensor domain (PAS domain)"/>
    <property type="match status" value="1"/>
</dbReference>
<dbReference type="SMART" id="SM00387">
    <property type="entry name" value="HATPase_c"/>
    <property type="match status" value="1"/>
</dbReference>
<dbReference type="NCBIfam" id="TIGR00229">
    <property type="entry name" value="sensory_box"/>
    <property type="match status" value="1"/>
</dbReference>
<dbReference type="GO" id="GO:0006355">
    <property type="term" value="P:regulation of DNA-templated transcription"/>
    <property type="evidence" value="ECO:0007669"/>
    <property type="project" value="InterPro"/>
</dbReference>
<dbReference type="InterPro" id="IPR003661">
    <property type="entry name" value="HisK_dim/P_dom"/>
</dbReference>
<dbReference type="PANTHER" id="PTHR43065:SF10">
    <property type="entry name" value="PEROXIDE STRESS-ACTIVATED HISTIDINE KINASE MAK3"/>
    <property type="match status" value="1"/>
</dbReference>
<gene>
    <name evidence="13" type="primary">zraS_7</name>
    <name evidence="13" type="ORF">Poly51_38740</name>
</gene>
<dbReference type="EC" id="2.7.13.3" evidence="2"/>
<dbReference type="PROSITE" id="PS50112">
    <property type="entry name" value="PAS"/>
    <property type="match status" value="1"/>
</dbReference>
<dbReference type="CDD" id="cd00130">
    <property type="entry name" value="PAS"/>
    <property type="match status" value="1"/>
</dbReference>
<dbReference type="CDD" id="cd00075">
    <property type="entry name" value="HATPase"/>
    <property type="match status" value="1"/>
</dbReference>
<comment type="caution">
    <text evidence="13">The sequence shown here is derived from an EMBL/GenBank/DDBJ whole genome shotgun (WGS) entry which is preliminary data.</text>
</comment>
<evidence type="ECO:0000256" key="8">
    <source>
        <dbReference type="ARBA" id="ARBA00023012"/>
    </source>
</evidence>
<comment type="catalytic activity">
    <reaction evidence="1">
        <text>ATP + protein L-histidine = ADP + protein N-phospho-L-histidine.</text>
        <dbReference type="EC" id="2.7.13.3"/>
    </reaction>
</comment>
<feature type="domain" description="PAS" evidence="12">
    <location>
        <begin position="132"/>
        <end position="203"/>
    </location>
</feature>
<evidence type="ECO:0000259" key="12">
    <source>
        <dbReference type="PROSITE" id="PS50112"/>
    </source>
</evidence>
<dbReference type="InterPro" id="IPR035965">
    <property type="entry name" value="PAS-like_dom_sf"/>
</dbReference>
<protein>
    <recommendedName>
        <fullName evidence="2">histidine kinase</fullName>
        <ecNumber evidence="2">2.7.13.3</ecNumber>
    </recommendedName>
</protein>
<dbReference type="RefSeq" id="WP_146459304.1">
    <property type="nucleotide sequence ID" value="NZ_SJPW01000005.1"/>
</dbReference>
<dbReference type="PRINTS" id="PR00344">
    <property type="entry name" value="BCTRLSENSOR"/>
</dbReference>
<evidence type="ECO:0000256" key="7">
    <source>
        <dbReference type="ARBA" id="ARBA00022840"/>
    </source>
</evidence>
<dbReference type="InterPro" id="IPR000014">
    <property type="entry name" value="PAS"/>
</dbReference>
<keyword evidence="8" id="KW-0902">Two-component regulatory system</keyword>
<organism evidence="13 14">
    <name type="scientific">Rubripirellula tenax</name>
    <dbReference type="NCBI Taxonomy" id="2528015"/>
    <lineage>
        <taxon>Bacteria</taxon>
        <taxon>Pseudomonadati</taxon>
        <taxon>Planctomycetota</taxon>
        <taxon>Planctomycetia</taxon>
        <taxon>Pirellulales</taxon>
        <taxon>Pirellulaceae</taxon>
        <taxon>Rubripirellula</taxon>
    </lineage>
</organism>
<dbReference type="InterPro" id="IPR005467">
    <property type="entry name" value="His_kinase_dom"/>
</dbReference>
<evidence type="ECO:0000256" key="5">
    <source>
        <dbReference type="ARBA" id="ARBA00022741"/>
    </source>
</evidence>
<dbReference type="InterPro" id="IPR001789">
    <property type="entry name" value="Sig_transdc_resp-reg_receiver"/>
</dbReference>
<dbReference type="PROSITE" id="PS50109">
    <property type="entry name" value="HIS_KIN"/>
    <property type="match status" value="1"/>
</dbReference>
<evidence type="ECO:0000256" key="6">
    <source>
        <dbReference type="ARBA" id="ARBA00022777"/>
    </source>
</evidence>
<evidence type="ECO:0000256" key="2">
    <source>
        <dbReference type="ARBA" id="ARBA00012438"/>
    </source>
</evidence>
<reference evidence="13 14" key="1">
    <citation type="submission" date="2019-02" db="EMBL/GenBank/DDBJ databases">
        <title>Deep-cultivation of Planctomycetes and their phenomic and genomic characterization uncovers novel biology.</title>
        <authorList>
            <person name="Wiegand S."/>
            <person name="Jogler M."/>
            <person name="Boedeker C."/>
            <person name="Pinto D."/>
            <person name="Vollmers J."/>
            <person name="Rivas-Marin E."/>
            <person name="Kohn T."/>
            <person name="Peeters S.H."/>
            <person name="Heuer A."/>
            <person name="Rast P."/>
            <person name="Oberbeckmann S."/>
            <person name="Bunk B."/>
            <person name="Jeske O."/>
            <person name="Meyerdierks A."/>
            <person name="Storesund J.E."/>
            <person name="Kallscheuer N."/>
            <person name="Luecker S."/>
            <person name="Lage O.M."/>
            <person name="Pohl T."/>
            <person name="Merkel B.J."/>
            <person name="Hornburger P."/>
            <person name="Mueller R.-W."/>
            <person name="Bruemmer F."/>
            <person name="Labrenz M."/>
            <person name="Spormann A.M."/>
            <person name="Op Den Camp H."/>
            <person name="Overmann J."/>
            <person name="Amann R."/>
            <person name="Jetten M.S.M."/>
            <person name="Mascher T."/>
            <person name="Medema M.H."/>
            <person name="Devos D.P."/>
            <person name="Kaster A.-K."/>
            <person name="Ovreas L."/>
            <person name="Rohde M."/>
            <person name="Galperin M.Y."/>
            <person name="Jogler C."/>
        </authorList>
    </citation>
    <scope>NUCLEOTIDE SEQUENCE [LARGE SCALE GENOMIC DNA]</scope>
    <source>
        <strain evidence="13 14">Poly51</strain>
    </source>
</reference>
<dbReference type="CDD" id="cd00156">
    <property type="entry name" value="REC"/>
    <property type="match status" value="1"/>
</dbReference>
<dbReference type="Pfam" id="PF00072">
    <property type="entry name" value="Response_reg"/>
    <property type="match status" value="1"/>
</dbReference>
<dbReference type="SUPFAM" id="SSF47384">
    <property type="entry name" value="Homodimeric domain of signal transducing histidine kinase"/>
    <property type="match status" value="1"/>
</dbReference>
<dbReference type="InterPro" id="IPR036097">
    <property type="entry name" value="HisK_dim/P_sf"/>
</dbReference>
<proteinExistence type="predicted"/>
<accession>A0A5C6EN75</accession>
<dbReference type="AlphaFoldDB" id="A0A5C6EN75"/>
<dbReference type="SUPFAM" id="SSF52172">
    <property type="entry name" value="CheY-like"/>
    <property type="match status" value="1"/>
</dbReference>
<evidence type="ECO:0000259" key="11">
    <source>
        <dbReference type="PROSITE" id="PS50110"/>
    </source>
</evidence>
<feature type="modified residue" description="4-aspartylphosphate" evidence="9">
    <location>
        <position position="55"/>
    </location>
</feature>
<feature type="domain" description="Response regulatory" evidence="11">
    <location>
        <begin position="6"/>
        <end position="120"/>
    </location>
</feature>
<dbReference type="PANTHER" id="PTHR43065">
    <property type="entry name" value="SENSOR HISTIDINE KINASE"/>
    <property type="match status" value="1"/>
</dbReference>
<dbReference type="InterPro" id="IPR011006">
    <property type="entry name" value="CheY-like_superfamily"/>
</dbReference>
<dbReference type="Pfam" id="PF02518">
    <property type="entry name" value="HATPase_c"/>
    <property type="match status" value="1"/>
</dbReference>
<dbReference type="InterPro" id="IPR036890">
    <property type="entry name" value="HATPase_C_sf"/>
</dbReference>
<dbReference type="Gene3D" id="3.30.450.20">
    <property type="entry name" value="PAS domain"/>
    <property type="match status" value="1"/>
</dbReference>
<dbReference type="Pfam" id="PF00989">
    <property type="entry name" value="PAS"/>
    <property type="match status" value="1"/>
</dbReference>
<name>A0A5C6EN75_9BACT</name>
<evidence type="ECO:0000256" key="9">
    <source>
        <dbReference type="PROSITE-ProRule" id="PRU00169"/>
    </source>
</evidence>
<dbReference type="GO" id="GO:0000155">
    <property type="term" value="F:phosphorelay sensor kinase activity"/>
    <property type="evidence" value="ECO:0007669"/>
    <property type="project" value="InterPro"/>
</dbReference>
<dbReference type="EMBL" id="SJPW01000005">
    <property type="protein sequence ID" value="TWU50582.1"/>
    <property type="molecule type" value="Genomic_DNA"/>
</dbReference>
<dbReference type="Proteomes" id="UP000318288">
    <property type="component" value="Unassembled WGS sequence"/>
</dbReference>
<dbReference type="PROSITE" id="PS50110">
    <property type="entry name" value="RESPONSE_REGULATORY"/>
    <property type="match status" value="1"/>
</dbReference>
<evidence type="ECO:0000256" key="3">
    <source>
        <dbReference type="ARBA" id="ARBA00022553"/>
    </source>
</evidence>
<dbReference type="OrthoDB" id="236031at2"/>
<keyword evidence="3 9" id="KW-0597">Phosphoprotein</keyword>
<dbReference type="SMART" id="SM00448">
    <property type="entry name" value="REC"/>
    <property type="match status" value="1"/>
</dbReference>
<evidence type="ECO:0000256" key="1">
    <source>
        <dbReference type="ARBA" id="ARBA00000085"/>
    </source>
</evidence>
<dbReference type="InterPro" id="IPR003594">
    <property type="entry name" value="HATPase_dom"/>
</dbReference>
<dbReference type="InterPro" id="IPR013767">
    <property type="entry name" value="PAS_fold"/>
</dbReference>
<keyword evidence="6" id="KW-0418">Kinase</keyword>
<dbReference type="Pfam" id="PF00512">
    <property type="entry name" value="HisKA"/>
    <property type="match status" value="1"/>
</dbReference>